<sequence length="294" mass="30955">MVSADQPAPALDPALVGRAHRAVEPLHNHVYFVPETEQHLTGAGLRPGRMVYFAGRAAPMGAVGPGVVTATFSNFAPALVARHVPRAWTLASPEQVVAARFAAARASLTRLLGGEEAAAAPEVTELGDLLAEACGVLTAEGRPLYAGHADLAWPADPVTRLWHAASLLREWRGDGHVAALVRHELSGLEALITHTATGRGFLPEVAKVGRGWSDEEWDAGLARLADRGLLDGWTLTDAGRQLRADLEAETDTLSAAPWAHLGPERTGRVIELGKRLSAAVAANGAYPTGVFAGR</sequence>
<dbReference type="OrthoDB" id="157052at2"/>
<dbReference type="InterPro" id="IPR054058">
    <property type="entry name" value="HTH_67"/>
</dbReference>
<dbReference type="AlphaFoldDB" id="A0A1I5DW18"/>
<reference evidence="2" key="1">
    <citation type="submission" date="2016-10" db="EMBL/GenBank/DDBJ databases">
        <authorList>
            <person name="Varghese N."/>
            <person name="Submissions S."/>
        </authorList>
    </citation>
    <scope>NUCLEOTIDE SEQUENCE [LARGE SCALE GENOMIC DNA]</scope>
    <source>
        <strain evidence="2">DSM 43161</strain>
    </source>
</reference>
<dbReference type="EMBL" id="FOWE01000002">
    <property type="protein sequence ID" value="SFO03376.1"/>
    <property type="molecule type" value="Genomic_DNA"/>
</dbReference>
<accession>A0A1I5DW18</accession>
<proteinExistence type="predicted"/>
<evidence type="ECO:0008006" key="3">
    <source>
        <dbReference type="Google" id="ProtNLM"/>
    </source>
</evidence>
<evidence type="ECO:0000313" key="1">
    <source>
        <dbReference type="EMBL" id="SFO03376.1"/>
    </source>
</evidence>
<dbReference type="RefSeq" id="WP_143108033.1">
    <property type="nucleotide sequence ID" value="NZ_FOWE01000002.1"/>
</dbReference>
<dbReference type="NCBIfam" id="NF047719">
    <property type="entry name" value="SCO6745_fam_HTH"/>
    <property type="match status" value="1"/>
</dbReference>
<keyword evidence="2" id="KW-1185">Reference proteome</keyword>
<gene>
    <name evidence="1" type="ORF">SAMN05660359_01087</name>
</gene>
<name>A0A1I5DW18_9ACTN</name>
<dbReference type="Pfam" id="PF21863">
    <property type="entry name" value="HTH_67"/>
    <property type="match status" value="1"/>
</dbReference>
<dbReference type="Proteomes" id="UP000183642">
    <property type="component" value="Unassembled WGS sequence"/>
</dbReference>
<protein>
    <recommendedName>
        <fullName evidence="3">SalK</fullName>
    </recommendedName>
</protein>
<organism evidence="1 2">
    <name type="scientific">Geodermatophilus obscurus</name>
    <dbReference type="NCBI Taxonomy" id="1861"/>
    <lineage>
        <taxon>Bacteria</taxon>
        <taxon>Bacillati</taxon>
        <taxon>Actinomycetota</taxon>
        <taxon>Actinomycetes</taxon>
        <taxon>Geodermatophilales</taxon>
        <taxon>Geodermatophilaceae</taxon>
        <taxon>Geodermatophilus</taxon>
    </lineage>
</organism>
<evidence type="ECO:0000313" key="2">
    <source>
        <dbReference type="Proteomes" id="UP000183642"/>
    </source>
</evidence>